<dbReference type="AlphaFoldDB" id="A0A3D2SDR9"/>
<dbReference type="PROSITE" id="PS51257">
    <property type="entry name" value="PROKAR_LIPOPROTEIN"/>
    <property type="match status" value="1"/>
</dbReference>
<proteinExistence type="predicted"/>
<dbReference type="InterPro" id="IPR025491">
    <property type="entry name" value="DUF4382"/>
</dbReference>
<comment type="caution">
    <text evidence="2">The sequence shown here is derived from an EMBL/GenBank/DDBJ whole genome shotgun (WGS) entry which is preliminary data.</text>
</comment>
<evidence type="ECO:0000313" key="3">
    <source>
        <dbReference type="Proteomes" id="UP000263098"/>
    </source>
</evidence>
<reference evidence="2 3" key="1">
    <citation type="journal article" date="2018" name="Nat. Biotechnol.">
        <title>A standardized bacterial taxonomy based on genome phylogeny substantially revises the tree of life.</title>
        <authorList>
            <person name="Parks D.H."/>
            <person name="Chuvochina M."/>
            <person name="Waite D.W."/>
            <person name="Rinke C."/>
            <person name="Skarshewski A."/>
            <person name="Chaumeil P.A."/>
            <person name="Hugenholtz P."/>
        </authorList>
    </citation>
    <scope>NUCLEOTIDE SEQUENCE [LARGE SCALE GENOMIC DNA]</scope>
    <source>
        <strain evidence="2">UBA9667</strain>
    </source>
</reference>
<protein>
    <submittedName>
        <fullName evidence="2">Carbohydrate-binding protein</fullName>
    </submittedName>
</protein>
<gene>
    <name evidence="2" type="ORF">DHW31_06350</name>
</gene>
<dbReference type="Pfam" id="PF14321">
    <property type="entry name" value="DUF4382"/>
    <property type="match status" value="1"/>
</dbReference>
<evidence type="ECO:0000259" key="1">
    <source>
        <dbReference type="Pfam" id="PF14321"/>
    </source>
</evidence>
<feature type="domain" description="DUF4382" evidence="1">
    <location>
        <begin position="31"/>
        <end position="171"/>
    </location>
</feature>
<sequence>MCMKTNFISFICVLAAFGLYSCDSDNSDKGTATVGFYLTDAPATEGVKSVNIDVQSITYSLDGEKWESLNVEPFEIDLLKFSNGKDSLLSNIQLEEGVKVQQIRLTLGDNNYLVLEDGTSVELKTPSAQQSGLKFNVHSVAELTSGYKTVIDFDAARSIVKQGNGTYSLKPVIRAYIEANTSFISGYIVPANEMMRVFTVTSQGDTISTLSDTTQNNFFMLHGLFSGSYDLKAQDLATNEILTIRSGLNLIGGTDMPLGEVSVE</sequence>
<dbReference type="Proteomes" id="UP000263098">
    <property type="component" value="Unassembled WGS sequence"/>
</dbReference>
<accession>A0A3D2SDR9</accession>
<organism evidence="2 3">
    <name type="scientific">Bacteroides graminisolvens</name>
    <dbReference type="NCBI Taxonomy" id="477666"/>
    <lineage>
        <taxon>Bacteria</taxon>
        <taxon>Pseudomonadati</taxon>
        <taxon>Bacteroidota</taxon>
        <taxon>Bacteroidia</taxon>
        <taxon>Bacteroidales</taxon>
        <taxon>Bacteroidaceae</taxon>
        <taxon>Bacteroides</taxon>
    </lineage>
</organism>
<evidence type="ECO:0000313" key="2">
    <source>
        <dbReference type="EMBL" id="HCK24397.1"/>
    </source>
</evidence>
<dbReference type="EMBL" id="DPVG01000226">
    <property type="protein sequence ID" value="HCK24397.1"/>
    <property type="molecule type" value="Genomic_DNA"/>
</dbReference>
<name>A0A3D2SDR9_9BACE</name>